<comment type="caution">
    <text evidence="2">The sequence shown here is derived from an EMBL/GenBank/DDBJ whole genome shotgun (WGS) entry which is preliminary data.</text>
</comment>
<organism evidence="2 3">
    <name type="scientific">Cephalotus follicularis</name>
    <name type="common">Albany pitcher plant</name>
    <dbReference type="NCBI Taxonomy" id="3775"/>
    <lineage>
        <taxon>Eukaryota</taxon>
        <taxon>Viridiplantae</taxon>
        <taxon>Streptophyta</taxon>
        <taxon>Embryophyta</taxon>
        <taxon>Tracheophyta</taxon>
        <taxon>Spermatophyta</taxon>
        <taxon>Magnoliopsida</taxon>
        <taxon>eudicotyledons</taxon>
        <taxon>Gunneridae</taxon>
        <taxon>Pentapetalae</taxon>
        <taxon>rosids</taxon>
        <taxon>fabids</taxon>
        <taxon>Oxalidales</taxon>
        <taxon>Cephalotaceae</taxon>
        <taxon>Cephalotus</taxon>
    </lineage>
</organism>
<dbReference type="PANTHER" id="PTHR12847">
    <property type="entry name" value="ATP-BINDING CASSETTE ABC TRANSPORTER-RELATED"/>
    <property type="match status" value="1"/>
</dbReference>
<dbReference type="Gene3D" id="2.30.29.30">
    <property type="entry name" value="Pleckstrin-homology domain (PH domain)/Phosphotyrosine-binding domain (PTB)"/>
    <property type="match status" value="1"/>
</dbReference>
<gene>
    <name evidence="2" type="ORF">CFOL_v3_28000</name>
</gene>
<dbReference type="Pfam" id="PF07933">
    <property type="entry name" value="DUF1681"/>
    <property type="match status" value="1"/>
</dbReference>
<dbReference type="SUPFAM" id="SSF50729">
    <property type="entry name" value="PH domain-like"/>
    <property type="match status" value="1"/>
</dbReference>
<dbReference type="InterPro" id="IPR012466">
    <property type="entry name" value="NECAP_PHear"/>
</dbReference>
<dbReference type="Proteomes" id="UP000187406">
    <property type="component" value="Unassembled WGS sequence"/>
</dbReference>
<dbReference type="EMBL" id="BDDD01003262">
    <property type="protein sequence ID" value="GAV84556.1"/>
    <property type="molecule type" value="Genomic_DNA"/>
</dbReference>
<evidence type="ECO:0000313" key="2">
    <source>
        <dbReference type="EMBL" id="GAV84556.1"/>
    </source>
</evidence>
<name>A0A1Q3CWC6_CEPFO</name>
<dbReference type="InParanoid" id="A0A1Q3CWC6"/>
<accession>A0A1Q3CWC6</accession>
<dbReference type="InterPro" id="IPR011993">
    <property type="entry name" value="PH-like_dom_sf"/>
</dbReference>
<evidence type="ECO:0000313" key="3">
    <source>
        <dbReference type="Proteomes" id="UP000187406"/>
    </source>
</evidence>
<dbReference type="STRING" id="3775.A0A1Q3CWC6"/>
<dbReference type="OrthoDB" id="10265489at2759"/>
<evidence type="ECO:0000259" key="1">
    <source>
        <dbReference type="Pfam" id="PF07933"/>
    </source>
</evidence>
<protein>
    <submittedName>
        <fullName evidence="2">DUF1681 domain-containing protein</fullName>
    </submittedName>
</protein>
<sequence>MSSSTALEDEESMEHTLIVVRELSVYKIPPRSTSGGYKRGELLQSDKIWSSRIQVMSCGERCEISLEDPNSGGFVERNEAFDFNVALSDHESALSTLNETSRRLG</sequence>
<feature type="domain" description="NECAP PHear" evidence="1">
    <location>
        <begin position="14"/>
        <end position="72"/>
    </location>
</feature>
<dbReference type="PANTHER" id="PTHR12847:SF3">
    <property type="entry name" value="EAR-BINDING COAT-ASSOCIATED PROTEIN 2, PUTATIVE, EXPRESSED-RELATED"/>
    <property type="match status" value="1"/>
</dbReference>
<dbReference type="GO" id="GO:0006897">
    <property type="term" value="P:endocytosis"/>
    <property type="evidence" value="ECO:0007669"/>
    <property type="project" value="InterPro"/>
</dbReference>
<proteinExistence type="predicted"/>
<dbReference type="AlphaFoldDB" id="A0A1Q3CWC6"/>
<reference evidence="3" key="1">
    <citation type="submission" date="2016-04" db="EMBL/GenBank/DDBJ databases">
        <title>Cephalotus genome sequencing.</title>
        <authorList>
            <person name="Fukushima K."/>
            <person name="Hasebe M."/>
            <person name="Fang X."/>
        </authorList>
    </citation>
    <scope>NUCLEOTIDE SEQUENCE [LARGE SCALE GENOMIC DNA]</scope>
    <source>
        <strain evidence="3">cv. St1</strain>
    </source>
</reference>
<dbReference type="GO" id="GO:0030125">
    <property type="term" value="C:clathrin vesicle coat"/>
    <property type="evidence" value="ECO:0007669"/>
    <property type="project" value="TreeGrafter"/>
</dbReference>
<keyword evidence="3" id="KW-1185">Reference proteome</keyword>